<feature type="compositionally biased region" description="Basic residues" evidence="1">
    <location>
        <begin position="40"/>
        <end position="53"/>
    </location>
</feature>
<organism evidence="2 3">
    <name type="scientific">Apostasia shenzhenica</name>
    <dbReference type="NCBI Taxonomy" id="1088818"/>
    <lineage>
        <taxon>Eukaryota</taxon>
        <taxon>Viridiplantae</taxon>
        <taxon>Streptophyta</taxon>
        <taxon>Embryophyta</taxon>
        <taxon>Tracheophyta</taxon>
        <taxon>Spermatophyta</taxon>
        <taxon>Magnoliopsida</taxon>
        <taxon>Liliopsida</taxon>
        <taxon>Asparagales</taxon>
        <taxon>Orchidaceae</taxon>
        <taxon>Apostasioideae</taxon>
        <taxon>Apostasia</taxon>
    </lineage>
</organism>
<dbReference type="Proteomes" id="UP000236161">
    <property type="component" value="Unassembled WGS sequence"/>
</dbReference>
<evidence type="ECO:0000313" key="3">
    <source>
        <dbReference type="Proteomes" id="UP000236161"/>
    </source>
</evidence>
<feature type="compositionally biased region" description="Polar residues" evidence="1">
    <location>
        <begin position="1"/>
        <end position="12"/>
    </location>
</feature>
<reference evidence="2 3" key="1">
    <citation type="journal article" date="2017" name="Nature">
        <title>The Apostasia genome and the evolution of orchids.</title>
        <authorList>
            <person name="Zhang G.Q."/>
            <person name="Liu K.W."/>
            <person name="Li Z."/>
            <person name="Lohaus R."/>
            <person name="Hsiao Y.Y."/>
            <person name="Niu S.C."/>
            <person name="Wang J.Y."/>
            <person name="Lin Y.C."/>
            <person name="Xu Q."/>
            <person name="Chen L.J."/>
            <person name="Yoshida K."/>
            <person name="Fujiwara S."/>
            <person name="Wang Z.W."/>
            <person name="Zhang Y.Q."/>
            <person name="Mitsuda N."/>
            <person name="Wang M."/>
            <person name="Liu G.H."/>
            <person name="Pecoraro L."/>
            <person name="Huang H.X."/>
            <person name="Xiao X.J."/>
            <person name="Lin M."/>
            <person name="Wu X.Y."/>
            <person name="Wu W.L."/>
            <person name="Chen Y.Y."/>
            <person name="Chang S.B."/>
            <person name="Sakamoto S."/>
            <person name="Ohme-Takagi M."/>
            <person name="Yagi M."/>
            <person name="Zeng S.J."/>
            <person name="Shen C.Y."/>
            <person name="Yeh C.M."/>
            <person name="Luo Y.B."/>
            <person name="Tsai W.C."/>
            <person name="Van de Peer Y."/>
            <person name="Liu Z.J."/>
        </authorList>
    </citation>
    <scope>NUCLEOTIDE SEQUENCE [LARGE SCALE GENOMIC DNA]</scope>
    <source>
        <strain evidence="3">cv. Shenzhen</strain>
        <tissue evidence="2">Stem</tissue>
    </source>
</reference>
<protein>
    <submittedName>
        <fullName evidence="2">Uncharacterized protein</fullName>
    </submittedName>
</protein>
<gene>
    <name evidence="2" type="ORF">AXF42_Ash013119</name>
</gene>
<dbReference type="EMBL" id="KZ451890">
    <property type="protein sequence ID" value="PKA65704.1"/>
    <property type="molecule type" value="Genomic_DNA"/>
</dbReference>
<evidence type="ECO:0000256" key="1">
    <source>
        <dbReference type="SAM" id="MobiDB-lite"/>
    </source>
</evidence>
<proteinExistence type="predicted"/>
<sequence length="53" mass="5859">MCTASSGVGSTRSSHHLPRVSMNAPEDVDVGCRGSQETPKKRKSFGRQRRTKR</sequence>
<feature type="region of interest" description="Disordered" evidence="1">
    <location>
        <begin position="1"/>
        <end position="53"/>
    </location>
</feature>
<evidence type="ECO:0000313" key="2">
    <source>
        <dbReference type="EMBL" id="PKA65704.1"/>
    </source>
</evidence>
<name>A0A2I0BD30_9ASPA</name>
<accession>A0A2I0BD30</accession>
<keyword evidence="3" id="KW-1185">Reference proteome</keyword>
<dbReference type="AlphaFoldDB" id="A0A2I0BD30"/>